<evidence type="ECO:0000313" key="11">
    <source>
        <dbReference type="Proteomes" id="UP000305267"/>
    </source>
</evidence>
<evidence type="ECO:0000256" key="8">
    <source>
        <dbReference type="RuleBase" id="RU363032"/>
    </source>
</evidence>
<dbReference type="AlphaFoldDB" id="A0A5C4LD87"/>
<evidence type="ECO:0000313" key="10">
    <source>
        <dbReference type="EMBL" id="TNC10301.1"/>
    </source>
</evidence>
<dbReference type="SUPFAM" id="SSF161098">
    <property type="entry name" value="MetI-like"/>
    <property type="match status" value="1"/>
</dbReference>
<evidence type="ECO:0000256" key="6">
    <source>
        <dbReference type="ARBA" id="ARBA00022989"/>
    </source>
</evidence>
<dbReference type="PROSITE" id="PS50928">
    <property type="entry name" value="ABC_TM1"/>
    <property type="match status" value="1"/>
</dbReference>
<proteinExistence type="inferred from homology"/>
<name>A0A5C4LD87_9HYPH</name>
<dbReference type="OrthoDB" id="9807047at2"/>
<evidence type="ECO:0000256" key="3">
    <source>
        <dbReference type="ARBA" id="ARBA00022448"/>
    </source>
</evidence>
<dbReference type="CDD" id="cd06261">
    <property type="entry name" value="TM_PBP2"/>
    <property type="match status" value="1"/>
</dbReference>
<keyword evidence="11" id="KW-1185">Reference proteome</keyword>
<gene>
    <name evidence="10" type="ORF">FF100_23755</name>
</gene>
<dbReference type="GO" id="GO:0055085">
    <property type="term" value="P:transmembrane transport"/>
    <property type="evidence" value="ECO:0007669"/>
    <property type="project" value="InterPro"/>
</dbReference>
<evidence type="ECO:0000256" key="5">
    <source>
        <dbReference type="ARBA" id="ARBA00022692"/>
    </source>
</evidence>
<sequence length="296" mass="30937">MSAPTAAPAAGPVPARWPRLARPDPVALMALPAFAYLAAAYGWPLLVLLGHSLSGPDGISLAPFARFLSDPFSWRVIGNTVRSALLVTLVCLLAGYPAAIALARARGVVQALLLLSVILPLSVGVVVKAYAWQIVLRRDGVVSQALVGLGIWDAPQRLLFTETGLVIGAANVFLPFMILPIYAVIRLIDPRLSEAAATLGASPVRRFLTVTLPLTLPGIVSGVAFVFSLAVSMYVVPSLVIGDRYQTLATLTGRAFLFLRDEQLGSTTAVILLALAVAVVVGSTALARRLGGGGLS</sequence>
<feature type="transmembrane region" description="Helical" evidence="8">
    <location>
        <begin position="264"/>
        <end position="287"/>
    </location>
</feature>
<comment type="caution">
    <text evidence="10">The sequence shown here is derived from an EMBL/GenBank/DDBJ whole genome shotgun (WGS) entry which is preliminary data.</text>
</comment>
<evidence type="ECO:0000256" key="4">
    <source>
        <dbReference type="ARBA" id="ARBA00022475"/>
    </source>
</evidence>
<keyword evidence="3 8" id="KW-0813">Transport</keyword>
<evidence type="ECO:0000256" key="2">
    <source>
        <dbReference type="ARBA" id="ARBA00007069"/>
    </source>
</evidence>
<dbReference type="InterPro" id="IPR000515">
    <property type="entry name" value="MetI-like"/>
</dbReference>
<dbReference type="Pfam" id="PF00528">
    <property type="entry name" value="BPD_transp_1"/>
    <property type="match status" value="1"/>
</dbReference>
<dbReference type="PANTHER" id="PTHR42929">
    <property type="entry name" value="INNER MEMBRANE ABC TRANSPORTER PERMEASE PROTEIN YDCU-RELATED-RELATED"/>
    <property type="match status" value="1"/>
</dbReference>
<keyword evidence="7 8" id="KW-0472">Membrane</keyword>
<keyword evidence="6 8" id="KW-1133">Transmembrane helix</keyword>
<dbReference type="Proteomes" id="UP000305267">
    <property type="component" value="Unassembled WGS sequence"/>
</dbReference>
<comment type="subcellular location">
    <subcellularLocation>
        <location evidence="1 8">Cell membrane</location>
        <topology evidence="1 8">Multi-pass membrane protein</topology>
    </subcellularLocation>
</comment>
<dbReference type="PANTHER" id="PTHR42929:SF5">
    <property type="entry name" value="ABC TRANSPORTER PERMEASE PROTEIN"/>
    <property type="match status" value="1"/>
</dbReference>
<reference evidence="10 11" key="1">
    <citation type="submission" date="2019-06" db="EMBL/GenBank/DDBJ databases">
        <title>Genome of Methylobacterium sp. 17Sr1-39.</title>
        <authorList>
            <person name="Seo T."/>
        </authorList>
    </citation>
    <scope>NUCLEOTIDE SEQUENCE [LARGE SCALE GENOMIC DNA]</scope>
    <source>
        <strain evidence="10 11">17Sr1-39</strain>
    </source>
</reference>
<evidence type="ECO:0000256" key="1">
    <source>
        <dbReference type="ARBA" id="ARBA00004651"/>
    </source>
</evidence>
<keyword evidence="4" id="KW-1003">Cell membrane</keyword>
<dbReference type="Gene3D" id="1.10.3720.10">
    <property type="entry name" value="MetI-like"/>
    <property type="match status" value="1"/>
</dbReference>
<dbReference type="RefSeq" id="WP_139038242.1">
    <property type="nucleotide sequence ID" value="NZ_VDDA01000013.1"/>
</dbReference>
<dbReference type="EMBL" id="VDDA01000013">
    <property type="protein sequence ID" value="TNC10301.1"/>
    <property type="molecule type" value="Genomic_DNA"/>
</dbReference>
<feature type="transmembrane region" description="Helical" evidence="8">
    <location>
        <begin position="84"/>
        <end position="105"/>
    </location>
</feature>
<feature type="transmembrane region" description="Helical" evidence="8">
    <location>
        <begin position="165"/>
        <end position="185"/>
    </location>
</feature>
<keyword evidence="5 8" id="KW-0812">Transmembrane</keyword>
<evidence type="ECO:0000259" key="9">
    <source>
        <dbReference type="PROSITE" id="PS50928"/>
    </source>
</evidence>
<comment type="similarity">
    <text evidence="2">Belongs to the binding-protein-dependent transport system permease family. CysTW subfamily.</text>
</comment>
<dbReference type="GO" id="GO:0005886">
    <property type="term" value="C:plasma membrane"/>
    <property type="evidence" value="ECO:0007669"/>
    <property type="project" value="UniProtKB-SubCell"/>
</dbReference>
<feature type="transmembrane region" description="Helical" evidence="8">
    <location>
        <begin position="214"/>
        <end position="236"/>
    </location>
</feature>
<organism evidence="10 11">
    <name type="scientific">Methylobacterium terricola</name>
    <dbReference type="NCBI Taxonomy" id="2583531"/>
    <lineage>
        <taxon>Bacteria</taxon>
        <taxon>Pseudomonadati</taxon>
        <taxon>Pseudomonadota</taxon>
        <taxon>Alphaproteobacteria</taxon>
        <taxon>Hyphomicrobiales</taxon>
        <taxon>Methylobacteriaceae</taxon>
        <taxon>Methylobacterium</taxon>
    </lineage>
</organism>
<evidence type="ECO:0000256" key="7">
    <source>
        <dbReference type="ARBA" id="ARBA00023136"/>
    </source>
</evidence>
<feature type="transmembrane region" description="Helical" evidence="8">
    <location>
        <begin position="112"/>
        <end position="132"/>
    </location>
</feature>
<feature type="transmembrane region" description="Helical" evidence="8">
    <location>
        <begin position="26"/>
        <end position="46"/>
    </location>
</feature>
<dbReference type="InterPro" id="IPR035906">
    <property type="entry name" value="MetI-like_sf"/>
</dbReference>
<feature type="domain" description="ABC transmembrane type-1" evidence="9">
    <location>
        <begin position="77"/>
        <end position="285"/>
    </location>
</feature>
<protein>
    <submittedName>
        <fullName evidence="10">ABC transporter permease</fullName>
    </submittedName>
</protein>
<accession>A0A5C4LD87</accession>